<dbReference type="CDD" id="cd09279">
    <property type="entry name" value="RNase_HI_like"/>
    <property type="match status" value="1"/>
</dbReference>
<sequence length="134" mass="15107">MSHEAEIYVDGASRGNPGPAGIGYIIKIGEQSFKHRQHIGVATNNQAEYHALIKSLEKALQLGVKKAHVYSDSELLVKQVNGTYKIRNTKLSALHQKLQQLITRFEEFTITHVDREKNWEADRLANQAIDEAMP</sequence>
<dbReference type="EMBL" id="DTCM01000034">
    <property type="protein sequence ID" value="HGL40602.1"/>
    <property type="molecule type" value="Genomic_DNA"/>
</dbReference>
<dbReference type="PANTHER" id="PTHR46387:SF2">
    <property type="entry name" value="RIBONUCLEASE HI"/>
    <property type="match status" value="1"/>
</dbReference>
<dbReference type="Gene3D" id="3.30.420.10">
    <property type="entry name" value="Ribonuclease H-like superfamily/Ribonuclease H"/>
    <property type="match status" value="1"/>
</dbReference>
<comment type="caution">
    <text evidence="3">The sequence shown here is derived from an EMBL/GenBank/DDBJ whole genome shotgun (WGS) entry which is preliminary data.</text>
</comment>
<dbReference type="SUPFAM" id="SSF53098">
    <property type="entry name" value="Ribonuclease H-like"/>
    <property type="match status" value="1"/>
</dbReference>
<dbReference type="InterPro" id="IPR012337">
    <property type="entry name" value="RNaseH-like_sf"/>
</dbReference>
<dbReference type="InterPro" id="IPR036397">
    <property type="entry name" value="RNaseH_sf"/>
</dbReference>
<dbReference type="FunFam" id="3.30.420.10:FF:000076">
    <property type="entry name" value="RBR-type E3 ubiquitin transferase"/>
    <property type="match status" value="1"/>
</dbReference>
<dbReference type="Pfam" id="PF13456">
    <property type="entry name" value="RVT_3"/>
    <property type="match status" value="1"/>
</dbReference>
<accession>A0A7C4E0R9</accession>
<dbReference type="PANTHER" id="PTHR46387">
    <property type="entry name" value="POLYNUCLEOTIDYL TRANSFERASE, RIBONUCLEASE H-LIKE SUPERFAMILY PROTEIN"/>
    <property type="match status" value="1"/>
</dbReference>
<gene>
    <name evidence="3" type="ORF">ENT82_00090</name>
    <name evidence="2" type="ORF">ENU43_02925</name>
</gene>
<feature type="domain" description="RNase H type-1" evidence="1">
    <location>
        <begin position="1"/>
        <end position="134"/>
    </location>
</feature>
<dbReference type="EMBL" id="DTAD01000001">
    <property type="protein sequence ID" value="HGN89517.1"/>
    <property type="molecule type" value="Genomic_DNA"/>
</dbReference>
<proteinExistence type="predicted"/>
<dbReference type="GO" id="GO:0003676">
    <property type="term" value="F:nucleic acid binding"/>
    <property type="evidence" value="ECO:0007669"/>
    <property type="project" value="InterPro"/>
</dbReference>
<evidence type="ECO:0000259" key="1">
    <source>
        <dbReference type="PROSITE" id="PS50879"/>
    </source>
</evidence>
<reference evidence="3" key="1">
    <citation type="journal article" date="2020" name="mSystems">
        <title>Genome- and Community-Level Interaction Insights into Carbon Utilization and Element Cycling Functions of Hydrothermarchaeota in Hydrothermal Sediment.</title>
        <authorList>
            <person name="Zhou Z."/>
            <person name="Liu Y."/>
            <person name="Xu W."/>
            <person name="Pan J."/>
            <person name="Luo Z.H."/>
            <person name="Li M."/>
        </authorList>
    </citation>
    <scope>NUCLEOTIDE SEQUENCE [LARGE SCALE GENOMIC DNA]</scope>
    <source>
        <strain evidence="3">SpSt-613</strain>
        <strain evidence="2">SpSt-669</strain>
    </source>
</reference>
<dbReference type="InterPro" id="IPR002156">
    <property type="entry name" value="RNaseH_domain"/>
</dbReference>
<dbReference type="PROSITE" id="PS50879">
    <property type="entry name" value="RNASE_H_1"/>
    <property type="match status" value="1"/>
</dbReference>
<dbReference type="AlphaFoldDB" id="A0A7C4E0R9"/>
<dbReference type="GO" id="GO:0004523">
    <property type="term" value="F:RNA-DNA hybrid ribonuclease activity"/>
    <property type="evidence" value="ECO:0007669"/>
    <property type="project" value="InterPro"/>
</dbReference>
<organism evidence="3">
    <name type="scientific">Caldiarchaeum subterraneum</name>
    <dbReference type="NCBI Taxonomy" id="311458"/>
    <lineage>
        <taxon>Archaea</taxon>
        <taxon>Nitrososphaerota</taxon>
        <taxon>Candidatus Caldarchaeales</taxon>
        <taxon>Candidatus Caldarchaeaceae</taxon>
        <taxon>Candidatus Caldarchaeum</taxon>
    </lineage>
</organism>
<protein>
    <submittedName>
        <fullName evidence="3">Ribonuclease HI family protein</fullName>
    </submittedName>
</protein>
<evidence type="ECO:0000313" key="2">
    <source>
        <dbReference type="EMBL" id="HGL40602.1"/>
    </source>
</evidence>
<name>A0A7C4E0R9_CALS0</name>
<evidence type="ECO:0000313" key="3">
    <source>
        <dbReference type="EMBL" id="HGN89517.1"/>
    </source>
</evidence>